<dbReference type="CDD" id="cd22104">
    <property type="entry name" value="F-box_FBXO33"/>
    <property type="match status" value="1"/>
</dbReference>
<dbReference type="SUPFAM" id="SSF81383">
    <property type="entry name" value="F-box domain"/>
    <property type="match status" value="1"/>
</dbReference>
<accession>R7T5Q3</accession>
<dbReference type="PROSITE" id="PS50181">
    <property type="entry name" value="FBOX"/>
    <property type="match status" value="1"/>
</dbReference>
<name>R7T5Q3_CAPTE</name>
<evidence type="ECO:0000313" key="3">
    <source>
        <dbReference type="EnsemblMetazoa" id="CapteP23856"/>
    </source>
</evidence>
<evidence type="ECO:0000313" key="4">
    <source>
        <dbReference type="Proteomes" id="UP000014760"/>
    </source>
</evidence>
<dbReference type="PANTHER" id="PTHR20933">
    <property type="entry name" value="F-BOX ONLY PROTEIN 33"/>
    <property type="match status" value="1"/>
</dbReference>
<dbReference type="Gene3D" id="3.80.10.10">
    <property type="entry name" value="Ribonuclease Inhibitor"/>
    <property type="match status" value="1"/>
</dbReference>
<gene>
    <name evidence="2" type="ORF">CAPTEDRAFT_23856</name>
</gene>
<dbReference type="EMBL" id="KB311780">
    <property type="protein sequence ID" value="ELT88615.1"/>
    <property type="molecule type" value="Genomic_DNA"/>
</dbReference>
<sequence length="390" mass="44672">WEQLPSTVFVQILSYLPLTDRLNATSVCRTWRGCLFQPCLWRSIDFSVNILGRKRAKLLSKMCARFVREVHLNFSASFYADVKETLKILRELTTNPNLERLTLRPSSCQLGWPEREANHCKELIVNSLKEIIINSRRLKHLSLGCIGELTDASDDLLLLLLKHQSQHLTSLHINSVKEDPYSYRLLDLPELTFSGFHCLSTLGIDYDYVTNALFHSFIHSNKTSLDSIIIHVHGISADHEVISNDTWHQMVSANPNLGVTLNLIHSIDGSSDMLHLLKPAMPLMHLRQFFCEGINISAMRFISQHVVSRLRSIVIVDGMENEIALEEGREVFPPFPNMYMSHDMDEDPFVMLAWKAPNLERLTLIGYEIMQEDVVAIARLRGPHLKHLEI</sequence>
<organism evidence="2">
    <name type="scientific">Capitella teleta</name>
    <name type="common">Polychaete worm</name>
    <dbReference type="NCBI Taxonomy" id="283909"/>
    <lineage>
        <taxon>Eukaryota</taxon>
        <taxon>Metazoa</taxon>
        <taxon>Spiralia</taxon>
        <taxon>Lophotrochozoa</taxon>
        <taxon>Annelida</taxon>
        <taxon>Polychaeta</taxon>
        <taxon>Sedentaria</taxon>
        <taxon>Scolecida</taxon>
        <taxon>Capitellidae</taxon>
        <taxon>Capitella</taxon>
    </lineage>
</organism>
<dbReference type="PANTHER" id="PTHR20933:SF3">
    <property type="entry name" value="F-BOX ONLY PROTEIN 33"/>
    <property type="match status" value="1"/>
</dbReference>
<dbReference type="InterPro" id="IPR032675">
    <property type="entry name" value="LRR_dom_sf"/>
</dbReference>
<dbReference type="OrthoDB" id="8757000at2759"/>
<dbReference type="GO" id="GO:0031398">
    <property type="term" value="P:positive regulation of protein ubiquitination"/>
    <property type="evidence" value="ECO:0007669"/>
    <property type="project" value="TreeGrafter"/>
</dbReference>
<feature type="domain" description="F-box" evidence="1">
    <location>
        <begin position="1"/>
        <end position="44"/>
    </location>
</feature>
<evidence type="ECO:0000259" key="1">
    <source>
        <dbReference type="PROSITE" id="PS50181"/>
    </source>
</evidence>
<dbReference type="HOGENOM" id="CLU_035764_0_0_1"/>
<feature type="non-terminal residue" evidence="2">
    <location>
        <position position="390"/>
    </location>
</feature>
<dbReference type="InterPro" id="IPR001810">
    <property type="entry name" value="F-box_dom"/>
</dbReference>
<dbReference type="EMBL" id="AMQN01015312">
    <property type="status" value="NOT_ANNOTATED_CDS"/>
    <property type="molecule type" value="Genomic_DNA"/>
</dbReference>
<keyword evidence="4" id="KW-1185">Reference proteome</keyword>
<dbReference type="SUPFAM" id="SSF52047">
    <property type="entry name" value="RNI-like"/>
    <property type="match status" value="1"/>
</dbReference>
<evidence type="ECO:0000313" key="2">
    <source>
        <dbReference type="EMBL" id="ELT88615.1"/>
    </source>
</evidence>
<dbReference type="Gene3D" id="1.20.1280.50">
    <property type="match status" value="1"/>
</dbReference>
<dbReference type="FunCoup" id="R7T5Q3">
    <property type="interactions" value="356"/>
</dbReference>
<feature type="non-terminal residue" evidence="2">
    <location>
        <position position="1"/>
    </location>
</feature>
<dbReference type="EnsemblMetazoa" id="CapteT23856">
    <property type="protein sequence ID" value="CapteP23856"/>
    <property type="gene ID" value="CapteG23856"/>
</dbReference>
<dbReference type="STRING" id="283909.R7T5Q3"/>
<reference evidence="2 4" key="2">
    <citation type="journal article" date="2013" name="Nature">
        <title>Insights into bilaterian evolution from three spiralian genomes.</title>
        <authorList>
            <person name="Simakov O."/>
            <person name="Marletaz F."/>
            <person name="Cho S.J."/>
            <person name="Edsinger-Gonzales E."/>
            <person name="Havlak P."/>
            <person name="Hellsten U."/>
            <person name="Kuo D.H."/>
            <person name="Larsson T."/>
            <person name="Lv J."/>
            <person name="Arendt D."/>
            <person name="Savage R."/>
            <person name="Osoegawa K."/>
            <person name="de Jong P."/>
            <person name="Grimwood J."/>
            <person name="Chapman J.A."/>
            <person name="Shapiro H."/>
            <person name="Aerts A."/>
            <person name="Otillar R.P."/>
            <person name="Terry A.Y."/>
            <person name="Boore J.L."/>
            <person name="Grigoriev I.V."/>
            <person name="Lindberg D.R."/>
            <person name="Seaver E.C."/>
            <person name="Weisblat D.A."/>
            <person name="Putnam N.H."/>
            <person name="Rokhsar D.S."/>
        </authorList>
    </citation>
    <scope>NUCLEOTIDE SEQUENCE</scope>
    <source>
        <strain evidence="2 4">I ESC-2004</strain>
    </source>
</reference>
<dbReference type="InterPro" id="IPR036047">
    <property type="entry name" value="F-box-like_dom_sf"/>
</dbReference>
<reference evidence="3" key="3">
    <citation type="submission" date="2015-06" db="UniProtKB">
        <authorList>
            <consortium name="EnsemblMetazoa"/>
        </authorList>
    </citation>
    <scope>IDENTIFICATION</scope>
</reference>
<dbReference type="Pfam" id="PF12937">
    <property type="entry name" value="F-box-like"/>
    <property type="match status" value="1"/>
</dbReference>
<dbReference type="AlphaFoldDB" id="R7T5Q3"/>
<dbReference type="Proteomes" id="UP000014760">
    <property type="component" value="Unassembled WGS sequence"/>
</dbReference>
<dbReference type="OMA" id="QNAFHIQ"/>
<dbReference type="SMART" id="SM00256">
    <property type="entry name" value="FBOX"/>
    <property type="match status" value="1"/>
</dbReference>
<proteinExistence type="predicted"/>
<protein>
    <recommendedName>
        <fullName evidence="1">F-box domain-containing protein</fullName>
    </recommendedName>
</protein>
<reference evidence="4" key="1">
    <citation type="submission" date="2012-12" db="EMBL/GenBank/DDBJ databases">
        <authorList>
            <person name="Hellsten U."/>
            <person name="Grimwood J."/>
            <person name="Chapman J.A."/>
            <person name="Shapiro H."/>
            <person name="Aerts A."/>
            <person name="Otillar R.P."/>
            <person name="Terry A.Y."/>
            <person name="Boore J.L."/>
            <person name="Simakov O."/>
            <person name="Marletaz F."/>
            <person name="Cho S.-J."/>
            <person name="Edsinger-Gonzales E."/>
            <person name="Havlak P."/>
            <person name="Kuo D.-H."/>
            <person name="Larsson T."/>
            <person name="Lv J."/>
            <person name="Arendt D."/>
            <person name="Savage R."/>
            <person name="Osoegawa K."/>
            <person name="de Jong P."/>
            <person name="Lindberg D.R."/>
            <person name="Seaver E.C."/>
            <person name="Weisblat D.A."/>
            <person name="Putnam N.H."/>
            <person name="Grigoriev I.V."/>
            <person name="Rokhsar D.S."/>
        </authorList>
    </citation>
    <scope>NUCLEOTIDE SEQUENCE</scope>
    <source>
        <strain evidence="4">I ESC-2004</strain>
    </source>
</reference>